<feature type="transmembrane region" description="Helical" evidence="2">
    <location>
        <begin position="1273"/>
        <end position="1290"/>
    </location>
</feature>
<feature type="transmembrane region" description="Helical" evidence="2">
    <location>
        <begin position="56"/>
        <end position="79"/>
    </location>
</feature>
<dbReference type="SMART" id="SM01411">
    <property type="entry name" value="Ephrin_rec_like"/>
    <property type="match status" value="7"/>
</dbReference>
<comment type="caution">
    <text evidence="4">The sequence shown here is derived from an EMBL/GenBank/DDBJ whole genome shotgun (WGS) entry which is preliminary data.</text>
</comment>
<feature type="compositionally biased region" description="Low complexity" evidence="1">
    <location>
        <begin position="1029"/>
        <end position="1063"/>
    </location>
</feature>
<evidence type="ECO:0000259" key="3">
    <source>
        <dbReference type="Pfam" id="PF07699"/>
    </source>
</evidence>
<feature type="transmembrane region" description="Helical" evidence="2">
    <location>
        <begin position="1302"/>
        <end position="1324"/>
    </location>
</feature>
<keyword evidence="2" id="KW-0472">Membrane</keyword>
<feature type="transmembrane region" description="Helical" evidence="2">
    <location>
        <begin position="826"/>
        <end position="847"/>
    </location>
</feature>
<proteinExistence type="predicted"/>
<feature type="domain" description="Tyrosine-protein kinase ephrin type A/B receptor-like" evidence="3">
    <location>
        <begin position="725"/>
        <end position="758"/>
    </location>
</feature>
<feature type="compositionally biased region" description="Basic and acidic residues" evidence="1">
    <location>
        <begin position="1361"/>
        <end position="1373"/>
    </location>
</feature>
<dbReference type="InterPro" id="IPR011641">
    <property type="entry name" value="Tyr-kin_ephrin_A/B_rcpt-like"/>
</dbReference>
<keyword evidence="2" id="KW-0812">Transmembrane</keyword>
<feature type="region of interest" description="Disordered" evidence="1">
    <location>
        <begin position="1361"/>
        <end position="1400"/>
    </location>
</feature>
<dbReference type="CDD" id="cd00185">
    <property type="entry name" value="TNFRSF"/>
    <property type="match status" value="1"/>
</dbReference>
<dbReference type="EMBL" id="BRYB01006197">
    <property type="protein sequence ID" value="GMI51685.1"/>
    <property type="molecule type" value="Genomic_DNA"/>
</dbReference>
<evidence type="ECO:0000256" key="2">
    <source>
        <dbReference type="SAM" id="Phobius"/>
    </source>
</evidence>
<protein>
    <recommendedName>
        <fullName evidence="3">Tyrosine-protein kinase ephrin type A/B receptor-like domain-containing protein</fullName>
    </recommendedName>
</protein>
<dbReference type="Gene3D" id="2.10.50.10">
    <property type="entry name" value="Tumor Necrosis Factor Receptor, subunit A, domain 2"/>
    <property type="match status" value="5"/>
</dbReference>
<accession>A0ABQ6NAG4</accession>
<keyword evidence="2" id="KW-1133">Transmembrane helix</keyword>
<keyword evidence="5" id="KW-1185">Reference proteome</keyword>
<evidence type="ECO:0000313" key="4">
    <source>
        <dbReference type="EMBL" id="GMI51685.1"/>
    </source>
</evidence>
<reference evidence="4 5" key="1">
    <citation type="journal article" date="2023" name="Commun. Biol.">
        <title>Genome analysis of Parmales, the sister group of diatoms, reveals the evolutionary specialization of diatoms from phago-mixotrophs to photoautotrophs.</title>
        <authorList>
            <person name="Ban H."/>
            <person name="Sato S."/>
            <person name="Yoshikawa S."/>
            <person name="Yamada K."/>
            <person name="Nakamura Y."/>
            <person name="Ichinomiya M."/>
            <person name="Sato N."/>
            <person name="Blanc-Mathieu R."/>
            <person name="Endo H."/>
            <person name="Kuwata A."/>
            <person name="Ogata H."/>
        </authorList>
    </citation>
    <scope>NUCLEOTIDE SEQUENCE [LARGE SCALE GENOMIC DNA]</scope>
</reference>
<feature type="transmembrane region" description="Helical" evidence="2">
    <location>
        <begin position="1232"/>
        <end position="1253"/>
    </location>
</feature>
<gene>
    <name evidence="4" type="ORF">TeGR_g9851</name>
</gene>
<feature type="compositionally biased region" description="Basic and acidic residues" evidence="1">
    <location>
        <begin position="1424"/>
        <end position="1436"/>
    </location>
</feature>
<feature type="region of interest" description="Disordered" evidence="1">
    <location>
        <begin position="1026"/>
        <end position="1065"/>
    </location>
</feature>
<feature type="transmembrane region" description="Helical" evidence="2">
    <location>
        <begin position="15"/>
        <end position="35"/>
    </location>
</feature>
<feature type="region of interest" description="Disordered" evidence="1">
    <location>
        <begin position="1417"/>
        <end position="1436"/>
    </location>
</feature>
<sequence>MSGHNSEDMITTDQFIRYFEDCIIAPAIWCVAGVARSWWRKAARSMPVPRSMSPELLGSAAVVLVGLVASVIVAMNAYFDEDVVTTSQYIWYIATFIVFPGTMYNKIAAEGEAKMPAGATVLIAEGTYAAGLSSSDSTLFHVVELHGSISCDEDGTGLNLHCVLDGSSSRRVMLIEGTSGEVLELRGLLFFAGAAEGVGGGLALDDASIVELVLCTFQSCQADFGGGVGVEGADTSLDLSGVVFQDNAAASLAADIYRTDGSISILDTCPGDASATPSGEPLDTWGTMLGSLRSYTCFYSCDAGHTNPTSGYLSLACEPCPTGSYSGAGQHSGSGSVECTECEAGKYSDTPASASCSLCGEGKFSADAGSSAALHDAESDCDVCDSGKYNGVPGSAQCEECPLGTFMPESASAADHDALDDCLVCLAGSFADETASTMCTTCPAGTYLTDDGVEPDDHDSVTSCTICPAGYFLADEGTDPLLHSSPAQCLVCGSGKYIEDDADDAQSHAECTNCAAGTYIEDDGALFSAHDSPDDCAACPFIDFAYQDEGRQASSPDGKLCGECDLGYGPSEDGIECEQCEYGEYSETVSFDMCKACPEGAISTDDREGCLAGVPCPIGFGSSPDGLGDCLECAVGRYSSVNDARLCDKCQPGKYLDAIGGLNEGACTLCPAGKSNSERARGEVCEPCRAGYYAPNTGFEVCGMCPVGEVAPDAGMTSCTTCQPGYFSNSDRTECERCQDGFYTERAGSGYCLTCPNNYVSNVNATGCVVNEGYYIANVGPENDLSTVVDDVVLRVPRGVRKDFGYAATGTGFNLECNACEGSSTATIAIGITMMAIVAGIAGWWCYKARHESPCSEELDAVKSRFERLMDFVDAIAPVGKILLSYWQIASGLSYVFEIPLPRISKKMMAFFASIVNMDFLEMMPLGCMYKSDFYLTLLMYTISPLIVSACIYRYYKSLKVDEATSGQSSSSQVAGSTRFGFDFSKSYKKKMEYAERQPSSGSRPPLARGETELFLFIQDDLEERESQSRASFSSPRSRSPSVSDRRLSLQQSHSSMSSGRMSESFKVREENTRLRNRIFAAFLVVTFLMLPSVSVKIFSTFSCTHFEGDYGSYLKADFSLDCTTSKHRWYMVYAALMIFIYPLGVPFMYYRLLRGENGNVRERLRCEQEELEHMFGKEEGKKMALVEREQNVKDDESLEKLEFLYKMYEPKAWWFEIFETCRRLMLTGGIIFLNPGTASQIVMSMVICLGAMRVYAGVRPFIDHNDDVLAEAAQWQLFFTMFAALAIKVQLDGETLQDRLYFDVAIIVLQFLAPTVLIMRYYFSEEMQSAEGFWKGLRNVAYARLVKPFKTLKVEAEKLRNGGSDSDRDSDSGHSSTGSPAASPRSKLRELSHEQQTSEFLRKKLKEKLELVKTLENSGGAESTKKQELETELDDAKQEAHRAQQELIAARCELDNTKVELASKGDRAKEAEKSLQSVTSEVELTKQEMTKVKQESHRAEQELIAARCDLDNAKTELEIKVKEAETELESFKAKWKTKVREVTKAASENEKNLQLARSEMGLTKRELGSALKELEDARQELGKHQIQQLGKKKTFEDSDSDGSD</sequence>
<feature type="transmembrane region" description="Helical" evidence="2">
    <location>
        <begin position="1079"/>
        <end position="1099"/>
    </location>
</feature>
<name>A0ABQ6NAG4_9STRA</name>
<evidence type="ECO:0000313" key="5">
    <source>
        <dbReference type="Proteomes" id="UP001165060"/>
    </source>
</evidence>
<dbReference type="Proteomes" id="UP001165060">
    <property type="component" value="Unassembled WGS sequence"/>
</dbReference>
<feature type="transmembrane region" description="Helical" evidence="2">
    <location>
        <begin position="938"/>
        <end position="956"/>
    </location>
</feature>
<dbReference type="PANTHER" id="PTHR46967:SF2">
    <property type="entry name" value="SUSHI, VON WILLEBRAND FACTOR TYPE A, EGF AND PENTRAXIN DOMAIN-CONTAINING PROTEIN 1-LIKE"/>
    <property type="match status" value="1"/>
</dbReference>
<feature type="region of interest" description="Disordered" evidence="1">
    <location>
        <begin position="1582"/>
        <end position="1605"/>
    </location>
</feature>
<dbReference type="Pfam" id="PF07699">
    <property type="entry name" value="Ephrin_rec_like"/>
    <property type="match status" value="1"/>
</dbReference>
<organism evidence="4 5">
    <name type="scientific">Tetraparma gracilis</name>
    <dbReference type="NCBI Taxonomy" id="2962635"/>
    <lineage>
        <taxon>Eukaryota</taxon>
        <taxon>Sar</taxon>
        <taxon>Stramenopiles</taxon>
        <taxon>Ochrophyta</taxon>
        <taxon>Bolidophyceae</taxon>
        <taxon>Parmales</taxon>
        <taxon>Triparmaceae</taxon>
        <taxon>Tetraparma</taxon>
    </lineage>
</organism>
<dbReference type="SUPFAM" id="SSF57184">
    <property type="entry name" value="Growth factor receptor domain"/>
    <property type="match status" value="3"/>
</dbReference>
<dbReference type="PANTHER" id="PTHR46967">
    <property type="entry name" value="INSULIN-LIKE GROWTH FACTOR BINDING PROTEIN,N-TERMINAL"/>
    <property type="match status" value="1"/>
</dbReference>
<feature type="transmembrane region" description="Helical" evidence="2">
    <location>
        <begin position="1131"/>
        <end position="1154"/>
    </location>
</feature>
<evidence type="ECO:0000256" key="1">
    <source>
        <dbReference type="SAM" id="MobiDB-lite"/>
    </source>
</evidence>
<dbReference type="InterPro" id="IPR009030">
    <property type="entry name" value="Growth_fac_rcpt_cys_sf"/>
</dbReference>